<evidence type="ECO:0000313" key="1">
    <source>
        <dbReference type="EMBL" id="OAP91180.1"/>
    </source>
</evidence>
<organism evidence="1 2">
    <name type="scientific">Acidithiobacillus ferrooxidans</name>
    <name type="common">Thiobacillus ferrooxidans</name>
    <dbReference type="NCBI Taxonomy" id="920"/>
    <lineage>
        <taxon>Bacteria</taxon>
        <taxon>Pseudomonadati</taxon>
        <taxon>Pseudomonadota</taxon>
        <taxon>Acidithiobacillia</taxon>
        <taxon>Acidithiobacillales</taxon>
        <taxon>Acidithiobacillaceae</taxon>
        <taxon>Acidithiobacillus</taxon>
    </lineage>
</organism>
<comment type="caution">
    <text evidence="1">The sequence shown here is derived from an EMBL/GenBank/DDBJ whole genome shotgun (WGS) entry which is preliminary data.</text>
</comment>
<gene>
    <name evidence="1" type="ORF">A4H96_08185</name>
</gene>
<proteinExistence type="predicted"/>
<protein>
    <submittedName>
        <fullName evidence="1">Uncharacterized protein</fullName>
    </submittedName>
</protein>
<evidence type="ECO:0000313" key="2">
    <source>
        <dbReference type="Proteomes" id="UP000078302"/>
    </source>
</evidence>
<reference evidence="1 2" key="1">
    <citation type="submission" date="2016-04" db="EMBL/GenBank/DDBJ databases">
        <title>Acidithiobacillus ferrooxidans genome sequencing and assembly.</title>
        <authorList>
            <person name="Zhou Z."/>
        </authorList>
    </citation>
    <scope>NUCLEOTIDE SEQUENCE [LARGE SCALE GENOMIC DNA]</scope>
    <source>
        <strain evidence="1 2">BY0502</strain>
    </source>
</reference>
<dbReference type="AlphaFoldDB" id="A0A179BIG3"/>
<sequence>MILTVTTLRLSQAHPMSKTDGLQDSMLERVSIPAYLELMGYTLILAMTMLAEKSLMRKEPIPRRLDTQKIICIFDSGKRCSSLILQL</sequence>
<accession>A0A179BIG3</accession>
<name>A0A179BIG3_ACIFR</name>
<dbReference type="Proteomes" id="UP000078302">
    <property type="component" value="Unassembled WGS sequence"/>
</dbReference>
<keyword evidence="2" id="KW-1185">Reference proteome</keyword>
<dbReference type="EMBL" id="LVXZ01000100">
    <property type="protein sequence ID" value="OAP91180.1"/>
    <property type="molecule type" value="Genomic_DNA"/>
</dbReference>